<dbReference type="PANTHER" id="PTHR43745:SF2">
    <property type="entry name" value="NITROREDUCTASE MJ1384-RELATED"/>
    <property type="match status" value="1"/>
</dbReference>
<dbReference type="RefSeq" id="WP_066417943.1">
    <property type="nucleotide sequence ID" value="NZ_CP018866.1"/>
</dbReference>
<dbReference type="InterPro" id="IPR000415">
    <property type="entry name" value="Nitroreductase-like"/>
</dbReference>
<dbReference type="EMBL" id="CP018866">
    <property type="protein sequence ID" value="AST93512.1"/>
    <property type="molecule type" value="Genomic_DNA"/>
</dbReference>
<dbReference type="InterPro" id="IPR020051">
    <property type="entry name" value="SagB-type_dehydrogenase"/>
</dbReference>
<feature type="domain" description="Nitroreductase" evidence="1">
    <location>
        <begin position="127"/>
        <end position="275"/>
    </location>
</feature>
<evidence type="ECO:0000259" key="1">
    <source>
        <dbReference type="Pfam" id="PF00881"/>
    </source>
</evidence>
<sequence>MKKLREYKEKINYSFFDPKTLLKMKEETRIIGDLWEEQRPSNLFDFPSESLSENSESMEIPRLSGQSMSESAQLFLNRRSYPLPEFDSTWSKEELFTWISLSFGVSSKKDIPYVDKKGAIQQKKLKVRTYPSGGSMFSVDIYLYITNIEEVTDGLYKFKGEHHVLERKREKVELDCLHSLSPLTIPQNVYGESFNNTNILTFLVANYDRAFEKYGLLTERLAALEAGHIGQNIQLSCTMLGKKSLPMCAFYDDKVEAFLSLENEMTRCIYMVALG</sequence>
<proteinExistence type="predicted"/>
<dbReference type="Pfam" id="PF00881">
    <property type="entry name" value="Nitroreductase"/>
    <property type="match status" value="1"/>
</dbReference>
<accession>A0A223KVK6</accession>
<dbReference type="AlphaFoldDB" id="A0A223KVK6"/>
<reference evidence="2 3" key="1">
    <citation type="submission" date="2016-12" db="EMBL/GenBank/DDBJ databases">
        <title>The whole genome sequencing and assembly of Bacillus cohnii DSM 6307T strain.</title>
        <authorList>
            <person name="Lee Y.-J."/>
            <person name="Yi H."/>
            <person name="Bahn Y.-S."/>
            <person name="Kim J.F."/>
            <person name="Lee D.-W."/>
        </authorList>
    </citation>
    <scope>NUCLEOTIDE SEQUENCE [LARGE SCALE GENOMIC DNA]</scope>
    <source>
        <strain evidence="2 3">DSM 6307</strain>
    </source>
</reference>
<evidence type="ECO:0000313" key="3">
    <source>
        <dbReference type="Proteomes" id="UP000215224"/>
    </source>
</evidence>
<dbReference type="CDD" id="cd02142">
    <property type="entry name" value="McbC_SagB-like_oxidoreductase"/>
    <property type="match status" value="1"/>
</dbReference>
<dbReference type="Gene3D" id="3.40.109.10">
    <property type="entry name" value="NADH Oxidase"/>
    <property type="match status" value="1"/>
</dbReference>
<dbReference type="GO" id="GO:0016491">
    <property type="term" value="F:oxidoreductase activity"/>
    <property type="evidence" value="ECO:0007669"/>
    <property type="project" value="InterPro"/>
</dbReference>
<dbReference type="SUPFAM" id="SSF55469">
    <property type="entry name" value="FMN-dependent nitroreductase-like"/>
    <property type="match status" value="1"/>
</dbReference>
<keyword evidence="3" id="KW-1185">Reference proteome</keyword>
<dbReference type="KEGG" id="bcoh:BC6307_20685"/>
<dbReference type="InterPro" id="IPR052544">
    <property type="entry name" value="Bacteriocin_Proc_Enz"/>
</dbReference>
<dbReference type="STRING" id="1314751.GCA_001591425_03051"/>
<evidence type="ECO:0000313" key="2">
    <source>
        <dbReference type="EMBL" id="AST93512.1"/>
    </source>
</evidence>
<dbReference type="Proteomes" id="UP000215224">
    <property type="component" value="Chromosome"/>
</dbReference>
<dbReference type="NCBIfam" id="TIGR03605">
    <property type="entry name" value="antibiot_sagB"/>
    <property type="match status" value="1"/>
</dbReference>
<gene>
    <name evidence="2" type="ORF">BC6307_20685</name>
</gene>
<dbReference type="InterPro" id="IPR029479">
    <property type="entry name" value="Nitroreductase"/>
</dbReference>
<organism evidence="2 3">
    <name type="scientific">Sutcliffiella cohnii</name>
    <dbReference type="NCBI Taxonomy" id="33932"/>
    <lineage>
        <taxon>Bacteria</taxon>
        <taxon>Bacillati</taxon>
        <taxon>Bacillota</taxon>
        <taxon>Bacilli</taxon>
        <taxon>Bacillales</taxon>
        <taxon>Bacillaceae</taxon>
        <taxon>Sutcliffiella</taxon>
    </lineage>
</organism>
<protein>
    <recommendedName>
        <fullName evidence="1">Nitroreductase domain-containing protein</fullName>
    </recommendedName>
</protein>
<dbReference type="PANTHER" id="PTHR43745">
    <property type="entry name" value="NITROREDUCTASE MJ1384-RELATED"/>
    <property type="match status" value="1"/>
</dbReference>
<name>A0A223KVK6_9BACI</name>